<evidence type="ECO:0000313" key="2">
    <source>
        <dbReference type="WBParaSite" id="nRc.2.0.1.t17830-RA"/>
    </source>
</evidence>
<proteinExistence type="predicted"/>
<accession>A0A915IWP3</accession>
<sequence>MPSWPEMPTPRWAVLIMETSLAPSPMAKEHVCGRYYQFDDLRRKMCIRRPQKHSYLHEVTGKNIQR</sequence>
<keyword evidence="1" id="KW-1185">Reference proteome</keyword>
<evidence type="ECO:0000313" key="1">
    <source>
        <dbReference type="Proteomes" id="UP000887565"/>
    </source>
</evidence>
<protein>
    <submittedName>
        <fullName evidence="2">Uncharacterized protein</fullName>
    </submittedName>
</protein>
<reference evidence="2" key="1">
    <citation type="submission" date="2022-11" db="UniProtKB">
        <authorList>
            <consortium name="WormBaseParasite"/>
        </authorList>
    </citation>
    <scope>IDENTIFICATION</scope>
</reference>
<name>A0A915IWP3_ROMCU</name>
<organism evidence="1 2">
    <name type="scientific">Romanomermis culicivorax</name>
    <name type="common">Nematode worm</name>
    <dbReference type="NCBI Taxonomy" id="13658"/>
    <lineage>
        <taxon>Eukaryota</taxon>
        <taxon>Metazoa</taxon>
        <taxon>Ecdysozoa</taxon>
        <taxon>Nematoda</taxon>
        <taxon>Enoplea</taxon>
        <taxon>Dorylaimia</taxon>
        <taxon>Mermithida</taxon>
        <taxon>Mermithoidea</taxon>
        <taxon>Mermithidae</taxon>
        <taxon>Romanomermis</taxon>
    </lineage>
</organism>
<dbReference type="WBParaSite" id="nRc.2.0.1.t17830-RA">
    <property type="protein sequence ID" value="nRc.2.0.1.t17830-RA"/>
    <property type="gene ID" value="nRc.2.0.1.g17830"/>
</dbReference>
<dbReference type="Proteomes" id="UP000887565">
    <property type="component" value="Unplaced"/>
</dbReference>
<dbReference type="AlphaFoldDB" id="A0A915IWP3"/>